<dbReference type="GO" id="GO:0051539">
    <property type="term" value="F:4 iron, 4 sulfur cluster binding"/>
    <property type="evidence" value="ECO:0007669"/>
    <property type="project" value="UniProtKB-KW"/>
</dbReference>
<evidence type="ECO:0000256" key="5">
    <source>
        <dbReference type="ARBA" id="ARBA00023004"/>
    </source>
</evidence>
<dbReference type="SUPFAM" id="SSF54862">
    <property type="entry name" value="4Fe-4S ferredoxins"/>
    <property type="match status" value="1"/>
</dbReference>
<dbReference type="PANTHER" id="PTHR30176">
    <property type="entry name" value="FERREDOXIN-TYPE PROTEIN NAPH"/>
    <property type="match status" value="1"/>
</dbReference>
<keyword evidence="5" id="KW-0408">Iron</keyword>
<dbReference type="GO" id="GO:0046872">
    <property type="term" value="F:metal ion binding"/>
    <property type="evidence" value="ECO:0007669"/>
    <property type="project" value="UniProtKB-KW"/>
</dbReference>
<gene>
    <name evidence="8" type="ORF">S03H2_08297</name>
</gene>
<proteinExistence type="predicted"/>
<evidence type="ECO:0000256" key="4">
    <source>
        <dbReference type="ARBA" id="ARBA00022982"/>
    </source>
</evidence>
<dbReference type="EMBL" id="BARU01004010">
    <property type="protein sequence ID" value="GAH29741.1"/>
    <property type="molecule type" value="Genomic_DNA"/>
</dbReference>
<dbReference type="InterPro" id="IPR051684">
    <property type="entry name" value="Electron_Trans/Redox"/>
</dbReference>
<dbReference type="PROSITE" id="PS00198">
    <property type="entry name" value="4FE4S_FER_1"/>
    <property type="match status" value="2"/>
</dbReference>
<dbReference type="Pfam" id="PF13746">
    <property type="entry name" value="Fer4_18"/>
    <property type="match status" value="1"/>
</dbReference>
<keyword evidence="1" id="KW-0813">Transport</keyword>
<evidence type="ECO:0000256" key="6">
    <source>
        <dbReference type="ARBA" id="ARBA00023014"/>
    </source>
</evidence>
<dbReference type="Gene3D" id="3.30.70.20">
    <property type="match status" value="2"/>
</dbReference>
<sequence>PFCRFICPLGAIYSLFNKVSAFQFKIDEELCSNCGICNKVCPMEIDVLGGSQQSQCIRCMKCIKACPKNAIKI</sequence>
<keyword evidence="4" id="KW-0249">Electron transport</keyword>
<feature type="non-terminal residue" evidence="8">
    <location>
        <position position="1"/>
    </location>
</feature>
<evidence type="ECO:0000313" key="8">
    <source>
        <dbReference type="EMBL" id="GAH29741.1"/>
    </source>
</evidence>
<dbReference type="InterPro" id="IPR017896">
    <property type="entry name" value="4Fe4S_Fe-S-bd"/>
</dbReference>
<keyword evidence="2" id="KW-0004">4Fe-4S</keyword>
<keyword evidence="6" id="KW-0411">Iron-sulfur</keyword>
<evidence type="ECO:0000259" key="7">
    <source>
        <dbReference type="PROSITE" id="PS51379"/>
    </source>
</evidence>
<dbReference type="AlphaFoldDB" id="X1E8X6"/>
<keyword evidence="3" id="KW-0479">Metal-binding</keyword>
<feature type="domain" description="4Fe-4S ferredoxin-type" evidence="7">
    <location>
        <begin position="53"/>
        <end position="73"/>
    </location>
</feature>
<feature type="domain" description="4Fe-4S ferredoxin-type" evidence="7">
    <location>
        <begin position="22"/>
        <end position="51"/>
    </location>
</feature>
<dbReference type="GO" id="GO:0005886">
    <property type="term" value="C:plasma membrane"/>
    <property type="evidence" value="ECO:0007669"/>
    <property type="project" value="TreeGrafter"/>
</dbReference>
<organism evidence="8">
    <name type="scientific">marine sediment metagenome</name>
    <dbReference type="NCBI Taxonomy" id="412755"/>
    <lineage>
        <taxon>unclassified sequences</taxon>
        <taxon>metagenomes</taxon>
        <taxon>ecological metagenomes</taxon>
    </lineage>
</organism>
<accession>X1E8X6</accession>
<dbReference type="InterPro" id="IPR017900">
    <property type="entry name" value="4Fe4S_Fe_S_CS"/>
</dbReference>
<evidence type="ECO:0000256" key="3">
    <source>
        <dbReference type="ARBA" id="ARBA00022723"/>
    </source>
</evidence>
<dbReference type="PANTHER" id="PTHR30176:SF3">
    <property type="entry name" value="FERREDOXIN-TYPE PROTEIN NAPH"/>
    <property type="match status" value="1"/>
</dbReference>
<name>X1E8X6_9ZZZZ</name>
<dbReference type="PROSITE" id="PS51379">
    <property type="entry name" value="4FE4S_FER_2"/>
    <property type="match status" value="2"/>
</dbReference>
<evidence type="ECO:0000256" key="2">
    <source>
        <dbReference type="ARBA" id="ARBA00022485"/>
    </source>
</evidence>
<evidence type="ECO:0000256" key="1">
    <source>
        <dbReference type="ARBA" id="ARBA00022448"/>
    </source>
</evidence>
<reference evidence="8" key="1">
    <citation type="journal article" date="2014" name="Front. Microbiol.">
        <title>High frequency of phylogenetically diverse reductive dehalogenase-homologous genes in deep subseafloor sedimentary metagenomes.</title>
        <authorList>
            <person name="Kawai M."/>
            <person name="Futagami T."/>
            <person name="Toyoda A."/>
            <person name="Takaki Y."/>
            <person name="Nishi S."/>
            <person name="Hori S."/>
            <person name="Arai W."/>
            <person name="Tsubouchi T."/>
            <person name="Morono Y."/>
            <person name="Uchiyama I."/>
            <person name="Ito T."/>
            <person name="Fujiyama A."/>
            <person name="Inagaki F."/>
            <person name="Takami H."/>
        </authorList>
    </citation>
    <scope>NUCLEOTIDE SEQUENCE</scope>
    <source>
        <strain evidence="8">Expedition CK06-06</strain>
    </source>
</reference>
<protein>
    <recommendedName>
        <fullName evidence="7">4Fe-4S ferredoxin-type domain-containing protein</fullName>
    </recommendedName>
</protein>
<comment type="caution">
    <text evidence="8">The sequence shown here is derived from an EMBL/GenBank/DDBJ whole genome shotgun (WGS) entry which is preliminary data.</text>
</comment>